<feature type="chain" id="PRO_5041464548" evidence="1">
    <location>
        <begin position="40"/>
        <end position="652"/>
    </location>
</feature>
<dbReference type="Gene3D" id="2.60.40.10">
    <property type="entry name" value="Immunoglobulins"/>
    <property type="match status" value="4"/>
</dbReference>
<dbReference type="Pfam" id="PF05345">
    <property type="entry name" value="He_PIG"/>
    <property type="match status" value="4"/>
</dbReference>
<evidence type="ECO:0000256" key="1">
    <source>
        <dbReference type="SAM" id="SignalP"/>
    </source>
</evidence>
<dbReference type="RefSeq" id="WP_235049656.1">
    <property type="nucleotide sequence ID" value="NZ_JAKFHA010000001.1"/>
</dbReference>
<dbReference type="GO" id="GO:0016020">
    <property type="term" value="C:membrane"/>
    <property type="evidence" value="ECO:0007669"/>
    <property type="project" value="InterPro"/>
</dbReference>
<dbReference type="Proteomes" id="UP001165378">
    <property type="component" value="Unassembled WGS sequence"/>
</dbReference>
<proteinExistence type="predicted"/>
<name>A0AA41PTV2_9ACTN</name>
<feature type="signal peptide" evidence="1">
    <location>
        <begin position="1"/>
        <end position="39"/>
    </location>
</feature>
<dbReference type="EMBL" id="JAKFHA010000001">
    <property type="protein sequence ID" value="MCF2525618.1"/>
    <property type="molecule type" value="Genomic_DNA"/>
</dbReference>
<dbReference type="AlphaFoldDB" id="A0AA41PTV2"/>
<dbReference type="GO" id="GO:0005509">
    <property type="term" value="F:calcium ion binding"/>
    <property type="evidence" value="ECO:0007669"/>
    <property type="project" value="InterPro"/>
</dbReference>
<organism evidence="2 3">
    <name type="scientific">Yinghuangia soli</name>
    <dbReference type="NCBI Taxonomy" id="2908204"/>
    <lineage>
        <taxon>Bacteria</taxon>
        <taxon>Bacillati</taxon>
        <taxon>Actinomycetota</taxon>
        <taxon>Actinomycetes</taxon>
        <taxon>Kitasatosporales</taxon>
        <taxon>Streptomycetaceae</taxon>
        <taxon>Yinghuangia</taxon>
    </lineage>
</organism>
<accession>A0AA41PTV2</accession>
<dbReference type="InterPro" id="IPR015919">
    <property type="entry name" value="Cadherin-like_sf"/>
</dbReference>
<reference evidence="2" key="1">
    <citation type="submission" date="2022-01" db="EMBL/GenBank/DDBJ databases">
        <title>Genome-Based Taxonomic Classification of the Phylum Actinobacteria.</title>
        <authorList>
            <person name="Gao Y."/>
        </authorList>
    </citation>
    <scope>NUCLEOTIDE SEQUENCE</scope>
    <source>
        <strain evidence="2">KLBMP 8922</strain>
    </source>
</reference>
<evidence type="ECO:0000313" key="2">
    <source>
        <dbReference type="EMBL" id="MCF2525618.1"/>
    </source>
</evidence>
<dbReference type="InterPro" id="IPR013783">
    <property type="entry name" value="Ig-like_fold"/>
</dbReference>
<keyword evidence="1" id="KW-0732">Signal</keyword>
<dbReference type="GO" id="GO:0005975">
    <property type="term" value="P:carbohydrate metabolic process"/>
    <property type="evidence" value="ECO:0007669"/>
    <property type="project" value="UniProtKB-ARBA"/>
</dbReference>
<comment type="caution">
    <text evidence="2">The sequence shown here is derived from an EMBL/GenBank/DDBJ whole genome shotgun (WGS) entry which is preliminary data.</text>
</comment>
<dbReference type="SUPFAM" id="SSF49313">
    <property type="entry name" value="Cadherin-like"/>
    <property type="match status" value="3"/>
</dbReference>
<gene>
    <name evidence="2" type="ORF">LZ495_00040</name>
</gene>
<keyword evidence="3" id="KW-1185">Reference proteome</keyword>
<evidence type="ECO:0000313" key="3">
    <source>
        <dbReference type="Proteomes" id="UP001165378"/>
    </source>
</evidence>
<sequence length="652" mass="65183">MNRQPSQPRRGGRSAGRMSAVLVVAGLAAATLGATPAQAADPPTTVCTIGDARIGESSGLALSVKHPGVMYTHNDSGNTTELFALDMATCAVRAVFNVTGTSNSDWEAMSVGKDEQGRPAVFIGDIGDNLSARSDLKIHRFAEPDSLTNQNVTPTTYAVAYADGKHDAETMMIDPRDNRVYIATKILFGTGTSGVYQGPATLSTSGTNTFTKVGNSVLTGTDGSFAPNGRSFTVRDYNSAYVYSSPGVQIATFALPSVSQGESLTYTPDGKALLVGTEGGNSPVWKVPLPPEAIPGGDAPMLTDPGAQTSDVGTADNLALQVSGGTGPYTCTFTGLPAGLSNPGGGCTVQGTPTTAGTSNATATAKDATNTNSNTVAFSWTVSPVGGGDRPPVLTAPGNQTTAPGTAVSLQLQVTGSPAPTCTATGLPAGLAISPSCLVTGTPTTAGTSNVVVTAANRAGTDARAFVWTIGTTGPGPVAPTVTSPGAQSTQVGTAVNLQVQRTGSPVPTCAASGLPAGLAINSGCLISGTPTAAGSSNVTVTATNTAGSASASFAWTVTPPQPTGVVVTNPGQQTSKFNQKANLQIQATPSVPGSALTYSATGLPFGVGINSSTGAITGSVWGVGTFQVTVKATDATGQSGTAAFTWTVTWF</sequence>
<protein>
    <submittedName>
        <fullName evidence="2">Ig domain-containing protein</fullName>
    </submittedName>
</protein>